<keyword evidence="3 6" id="KW-0812">Transmembrane</keyword>
<dbReference type="Gene3D" id="1.20.1250.20">
    <property type="entry name" value="MFS general substrate transporter like domains"/>
    <property type="match status" value="2"/>
</dbReference>
<protein>
    <recommendedName>
        <fullName evidence="7">Major facilitator superfamily (MFS) profile domain-containing protein</fullName>
    </recommendedName>
</protein>
<dbReference type="InterPro" id="IPR020846">
    <property type="entry name" value="MFS_dom"/>
</dbReference>
<dbReference type="InterPro" id="IPR036259">
    <property type="entry name" value="MFS_trans_sf"/>
</dbReference>
<feature type="domain" description="Major facilitator superfamily (MFS) profile" evidence="7">
    <location>
        <begin position="1"/>
        <end position="297"/>
    </location>
</feature>
<feature type="non-terminal residue" evidence="8">
    <location>
        <position position="297"/>
    </location>
</feature>
<accession>A0A382TYN5</accession>
<dbReference type="SUPFAM" id="SSF103473">
    <property type="entry name" value="MFS general substrate transporter"/>
    <property type="match status" value="1"/>
</dbReference>
<evidence type="ECO:0000256" key="2">
    <source>
        <dbReference type="ARBA" id="ARBA00022448"/>
    </source>
</evidence>
<gene>
    <name evidence="8" type="ORF">METZ01_LOCUS380014</name>
</gene>
<dbReference type="AlphaFoldDB" id="A0A382TYN5"/>
<feature type="transmembrane region" description="Helical" evidence="6">
    <location>
        <begin position="34"/>
        <end position="52"/>
    </location>
</feature>
<evidence type="ECO:0000256" key="5">
    <source>
        <dbReference type="ARBA" id="ARBA00023136"/>
    </source>
</evidence>
<feature type="non-terminal residue" evidence="8">
    <location>
        <position position="1"/>
    </location>
</feature>
<proteinExistence type="predicted"/>
<keyword evidence="2" id="KW-0813">Transport</keyword>
<feature type="transmembrane region" description="Helical" evidence="6">
    <location>
        <begin position="126"/>
        <end position="146"/>
    </location>
</feature>
<feature type="transmembrane region" description="Helical" evidence="6">
    <location>
        <begin position="198"/>
        <end position="219"/>
    </location>
</feature>
<evidence type="ECO:0000256" key="6">
    <source>
        <dbReference type="SAM" id="Phobius"/>
    </source>
</evidence>
<dbReference type="InterPro" id="IPR011701">
    <property type="entry name" value="MFS"/>
</dbReference>
<organism evidence="8">
    <name type="scientific">marine metagenome</name>
    <dbReference type="NCBI Taxonomy" id="408172"/>
    <lineage>
        <taxon>unclassified sequences</taxon>
        <taxon>metagenomes</taxon>
        <taxon>ecological metagenomes</taxon>
    </lineage>
</organism>
<dbReference type="Pfam" id="PF07690">
    <property type="entry name" value="MFS_1"/>
    <property type="match status" value="1"/>
</dbReference>
<reference evidence="8" key="1">
    <citation type="submission" date="2018-05" db="EMBL/GenBank/DDBJ databases">
        <authorList>
            <person name="Lanie J.A."/>
            <person name="Ng W.-L."/>
            <person name="Kazmierczak K.M."/>
            <person name="Andrzejewski T.M."/>
            <person name="Davidsen T.M."/>
            <person name="Wayne K.J."/>
            <person name="Tettelin H."/>
            <person name="Glass J.I."/>
            <person name="Rusch D."/>
            <person name="Podicherti R."/>
            <person name="Tsui H.-C.T."/>
            <person name="Winkler M.E."/>
        </authorList>
    </citation>
    <scope>NUCLEOTIDE SEQUENCE</scope>
</reference>
<evidence type="ECO:0000256" key="1">
    <source>
        <dbReference type="ARBA" id="ARBA00004141"/>
    </source>
</evidence>
<feature type="transmembrane region" description="Helical" evidence="6">
    <location>
        <begin position="94"/>
        <end position="114"/>
    </location>
</feature>
<feature type="transmembrane region" description="Helical" evidence="6">
    <location>
        <begin position="253"/>
        <end position="271"/>
    </location>
</feature>
<evidence type="ECO:0000256" key="4">
    <source>
        <dbReference type="ARBA" id="ARBA00022989"/>
    </source>
</evidence>
<evidence type="ECO:0000313" key="8">
    <source>
        <dbReference type="EMBL" id="SVD27160.1"/>
    </source>
</evidence>
<feature type="transmembrane region" description="Helical" evidence="6">
    <location>
        <begin position="231"/>
        <end position="247"/>
    </location>
</feature>
<dbReference type="PROSITE" id="PS50850">
    <property type="entry name" value="MFS"/>
    <property type="match status" value="1"/>
</dbReference>
<evidence type="ECO:0000259" key="7">
    <source>
        <dbReference type="PROSITE" id="PS50850"/>
    </source>
</evidence>
<dbReference type="InterPro" id="IPR050930">
    <property type="entry name" value="MFS_Vesicular_Transporter"/>
</dbReference>
<dbReference type="GO" id="GO:0022857">
    <property type="term" value="F:transmembrane transporter activity"/>
    <property type="evidence" value="ECO:0007669"/>
    <property type="project" value="InterPro"/>
</dbReference>
<sequence>YRTLGLVVGLPNFALVAGSAFWGIIADRWKNRKAVVVLCSIISAILYIPLPWMGPIGLVVVRTIQSFFLGGMVQIATLFSELNPKARATLMGRLESALGLGWGAGAFVGGFLIISESYGSATPSVVLSFLLSASLGIFAVVGYMGANERSVSRIDEELDFGPYFWKLTRLFSTTFVMFMGYMFFLSISPIYLTEIAGSTYNMGLIVLLSGIVHAIVAPYAGKLVDKYPREMTIRVACTLVFVSMMIYSTTQNLYLVTLAFVLPIYMTYFLGARSIVADTVPYQLRARTMGLLTSFSL</sequence>
<keyword evidence="4 6" id="KW-1133">Transmembrane helix</keyword>
<name>A0A382TYN5_9ZZZZ</name>
<feature type="transmembrane region" description="Helical" evidence="6">
    <location>
        <begin position="6"/>
        <end position="25"/>
    </location>
</feature>
<feature type="transmembrane region" description="Helical" evidence="6">
    <location>
        <begin position="167"/>
        <end position="192"/>
    </location>
</feature>
<evidence type="ECO:0000256" key="3">
    <source>
        <dbReference type="ARBA" id="ARBA00022692"/>
    </source>
</evidence>
<dbReference type="PANTHER" id="PTHR23506">
    <property type="entry name" value="GH10249P"/>
    <property type="match status" value="1"/>
</dbReference>
<keyword evidence="5 6" id="KW-0472">Membrane</keyword>
<dbReference type="GO" id="GO:0016020">
    <property type="term" value="C:membrane"/>
    <property type="evidence" value="ECO:0007669"/>
    <property type="project" value="UniProtKB-SubCell"/>
</dbReference>
<feature type="transmembrane region" description="Helical" evidence="6">
    <location>
        <begin position="64"/>
        <end position="82"/>
    </location>
</feature>
<dbReference type="EMBL" id="UINC01140172">
    <property type="protein sequence ID" value="SVD27160.1"/>
    <property type="molecule type" value="Genomic_DNA"/>
</dbReference>
<dbReference type="PANTHER" id="PTHR23506:SF23">
    <property type="entry name" value="GH10249P"/>
    <property type="match status" value="1"/>
</dbReference>
<comment type="subcellular location">
    <subcellularLocation>
        <location evidence="1">Membrane</location>
        <topology evidence="1">Multi-pass membrane protein</topology>
    </subcellularLocation>
</comment>